<evidence type="ECO:0000313" key="2">
    <source>
        <dbReference type="Proteomes" id="UP000381378"/>
    </source>
</evidence>
<reference evidence="1 2" key="1">
    <citation type="submission" date="2019-09" db="EMBL/GenBank/DDBJ databases">
        <authorList>
            <person name="Chandra G."/>
            <person name="Truman W A."/>
        </authorList>
    </citation>
    <scope>NUCLEOTIDE SEQUENCE [LARGE SCALE GENOMIC DNA]</scope>
    <source>
        <strain evidence="1">PS928</strain>
    </source>
</reference>
<protein>
    <submittedName>
        <fullName evidence="1">Uncharacterized protein</fullName>
    </submittedName>
</protein>
<dbReference type="EMBL" id="CABVJF010000036">
    <property type="protein sequence ID" value="VVQ25679.1"/>
    <property type="molecule type" value="Genomic_DNA"/>
</dbReference>
<sequence length="91" mass="9758">MVMNTLLDTVRAPMGTARLLEGHSTLQRARDANLTCEQIRTVFPDVADCADEAILGFVEIGHRLITGDARFKGKAFTAPNSPASADPSPAF</sequence>
<dbReference type="AlphaFoldDB" id="A0A5E7VS79"/>
<accession>A0A5E7VS79</accession>
<proteinExistence type="predicted"/>
<dbReference type="Proteomes" id="UP000381378">
    <property type="component" value="Unassembled WGS sequence"/>
</dbReference>
<evidence type="ECO:0000313" key="1">
    <source>
        <dbReference type="EMBL" id="VVQ25679.1"/>
    </source>
</evidence>
<organism evidence="1 2">
    <name type="scientific">Pseudomonas fluorescens</name>
    <dbReference type="NCBI Taxonomy" id="294"/>
    <lineage>
        <taxon>Bacteria</taxon>
        <taxon>Pseudomonadati</taxon>
        <taxon>Pseudomonadota</taxon>
        <taxon>Gammaproteobacteria</taxon>
        <taxon>Pseudomonadales</taxon>
        <taxon>Pseudomonadaceae</taxon>
        <taxon>Pseudomonas</taxon>
    </lineage>
</organism>
<gene>
    <name evidence="1" type="ORF">PS928_06135</name>
</gene>
<name>A0A5E7VS79_PSEFL</name>